<dbReference type="HOGENOM" id="CLU_1732056_0_0_1"/>
<gene>
    <name evidence="1" type="ORF">PAXINDRAFT_100478</name>
</gene>
<sequence>MAMGNSVWAGTGHMFKIDTYIESDTMSETSTLVDYSYETGDNHGTQITTIFRDSSPANRQAVYQNYLAVTSRASLVEPIDGMGLSILEGIPAGKKSDVINDILDQEVTKVLASGSSESLAQCHLLQQPVSRTQYRAKFDNHPCSRAVMLIV</sequence>
<reference evidence="2" key="2">
    <citation type="submission" date="2015-01" db="EMBL/GenBank/DDBJ databases">
        <title>Evolutionary Origins and Diversification of the Mycorrhizal Mutualists.</title>
        <authorList>
            <consortium name="DOE Joint Genome Institute"/>
            <consortium name="Mycorrhizal Genomics Consortium"/>
            <person name="Kohler A."/>
            <person name="Kuo A."/>
            <person name="Nagy L.G."/>
            <person name="Floudas D."/>
            <person name="Copeland A."/>
            <person name="Barry K.W."/>
            <person name="Cichocki N."/>
            <person name="Veneault-Fourrey C."/>
            <person name="LaButti K."/>
            <person name="Lindquist E.A."/>
            <person name="Lipzen A."/>
            <person name="Lundell T."/>
            <person name="Morin E."/>
            <person name="Murat C."/>
            <person name="Riley R."/>
            <person name="Ohm R."/>
            <person name="Sun H."/>
            <person name="Tunlid A."/>
            <person name="Henrissat B."/>
            <person name="Grigoriev I.V."/>
            <person name="Hibbett D.S."/>
            <person name="Martin F."/>
        </authorList>
    </citation>
    <scope>NUCLEOTIDE SEQUENCE [LARGE SCALE GENOMIC DNA]</scope>
    <source>
        <strain evidence="2">ATCC 200175</strain>
    </source>
</reference>
<protein>
    <submittedName>
        <fullName evidence="1">Uncharacterized protein</fullName>
    </submittedName>
</protein>
<keyword evidence="2" id="KW-1185">Reference proteome</keyword>
<reference evidence="1 2" key="1">
    <citation type="submission" date="2014-06" db="EMBL/GenBank/DDBJ databases">
        <authorList>
            <consortium name="DOE Joint Genome Institute"/>
            <person name="Kuo A."/>
            <person name="Kohler A."/>
            <person name="Nagy L.G."/>
            <person name="Floudas D."/>
            <person name="Copeland A."/>
            <person name="Barry K.W."/>
            <person name="Cichocki N."/>
            <person name="Veneault-Fourrey C."/>
            <person name="LaButti K."/>
            <person name="Lindquist E.A."/>
            <person name="Lipzen A."/>
            <person name="Lundell T."/>
            <person name="Morin E."/>
            <person name="Murat C."/>
            <person name="Sun H."/>
            <person name="Tunlid A."/>
            <person name="Henrissat B."/>
            <person name="Grigoriev I.V."/>
            <person name="Hibbett D.S."/>
            <person name="Martin F."/>
            <person name="Nordberg H.P."/>
            <person name="Cantor M.N."/>
            <person name="Hua S.X."/>
        </authorList>
    </citation>
    <scope>NUCLEOTIDE SEQUENCE [LARGE SCALE GENOMIC DNA]</scope>
    <source>
        <strain evidence="1 2">ATCC 200175</strain>
    </source>
</reference>
<organism evidence="1 2">
    <name type="scientific">Paxillus involutus ATCC 200175</name>
    <dbReference type="NCBI Taxonomy" id="664439"/>
    <lineage>
        <taxon>Eukaryota</taxon>
        <taxon>Fungi</taxon>
        <taxon>Dikarya</taxon>
        <taxon>Basidiomycota</taxon>
        <taxon>Agaricomycotina</taxon>
        <taxon>Agaricomycetes</taxon>
        <taxon>Agaricomycetidae</taxon>
        <taxon>Boletales</taxon>
        <taxon>Paxilineae</taxon>
        <taxon>Paxillaceae</taxon>
        <taxon>Paxillus</taxon>
    </lineage>
</organism>
<dbReference type="Proteomes" id="UP000053647">
    <property type="component" value="Unassembled WGS sequence"/>
</dbReference>
<proteinExistence type="predicted"/>
<dbReference type="AlphaFoldDB" id="A0A0C9TU63"/>
<dbReference type="OrthoDB" id="10467988at2759"/>
<evidence type="ECO:0000313" key="2">
    <source>
        <dbReference type="Proteomes" id="UP000053647"/>
    </source>
</evidence>
<dbReference type="EMBL" id="KN819348">
    <property type="protein sequence ID" value="KIJ13783.1"/>
    <property type="molecule type" value="Genomic_DNA"/>
</dbReference>
<accession>A0A0C9TU63</accession>
<evidence type="ECO:0000313" key="1">
    <source>
        <dbReference type="EMBL" id="KIJ13783.1"/>
    </source>
</evidence>
<name>A0A0C9TU63_PAXIN</name>